<dbReference type="Gene3D" id="3.40.50.2300">
    <property type="match status" value="1"/>
</dbReference>
<protein>
    <recommendedName>
        <fullName evidence="3">Response regulatory domain-containing protein</fullName>
    </recommendedName>
</protein>
<evidence type="ECO:0000313" key="4">
    <source>
        <dbReference type="EMBL" id="KPK73843.1"/>
    </source>
</evidence>
<dbReference type="GO" id="GO:0000160">
    <property type="term" value="P:phosphorelay signal transduction system"/>
    <property type="evidence" value="ECO:0007669"/>
    <property type="project" value="InterPro"/>
</dbReference>
<dbReference type="CDD" id="cd17574">
    <property type="entry name" value="REC_OmpR"/>
    <property type="match status" value="1"/>
</dbReference>
<dbReference type="SUPFAM" id="SSF52172">
    <property type="entry name" value="CheY-like"/>
    <property type="match status" value="1"/>
</dbReference>
<dbReference type="PANTHER" id="PTHR44591:SF3">
    <property type="entry name" value="RESPONSE REGULATORY DOMAIN-CONTAINING PROTEIN"/>
    <property type="match status" value="1"/>
</dbReference>
<evidence type="ECO:0000313" key="5">
    <source>
        <dbReference type="Proteomes" id="UP000051096"/>
    </source>
</evidence>
<dbReference type="SMART" id="SM00448">
    <property type="entry name" value="REC"/>
    <property type="match status" value="1"/>
</dbReference>
<dbReference type="InterPro" id="IPR001789">
    <property type="entry name" value="Sig_transdc_resp-reg_receiver"/>
</dbReference>
<dbReference type="PANTHER" id="PTHR44591">
    <property type="entry name" value="STRESS RESPONSE REGULATOR PROTEIN 1"/>
    <property type="match status" value="1"/>
</dbReference>
<keyword evidence="1 2" id="KW-0597">Phosphoprotein</keyword>
<feature type="domain" description="Response regulatory" evidence="3">
    <location>
        <begin position="6"/>
        <end position="129"/>
    </location>
</feature>
<evidence type="ECO:0000259" key="3">
    <source>
        <dbReference type="PROSITE" id="PS50110"/>
    </source>
</evidence>
<dbReference type="InterPro" id="IPR050595">
    <property type="entry name" value="Bact_response_regulator"/>
</dbReference>
<comment type="caution">
    <text evidence="4">The sequence shown here is derived from an EMBL/GenBank/DDBJ whole genome shotgun (WGS) entry which is preliminary data.</text>
</comment>
<reference evidence="4 5" key="1">
    <citation type="journal article" date="2015" name="Microbiome">
        <title>Genomic resolution of linkages in carbon, nitrogen, and sulfur cycling among widespread estuary sediment bacteria.</title>
        <authorList>
            <person name="Baker B.J."/>
            <person name="Lazar C.S."/>
            <person name="Teske A.P."/>
            <person name="Dick G.J."/>
        </authorList>
    </citation>
    <scope>NUCLEOTIDE SEQUENCE [LARGE SCALE GENOMIC DNA]</scope>
    <source>
        <strain evidence="4">SM23_60</strain>
    </source>
</reference>
<dbReference type="PROSITE" id="PS50110">
    <property type="entry name" value="RESPONSE_REGULATORY"/>
    <property type="match status" value="1"/>
</dbReference>
<accession>A0A0S8GLH7</accession>
<evidence type="ECO:0000256" key="1">
    <source>
        <dbReference type="ARBA" id="ARBA00022553"/>
    </source>
</evidence>
<dbReference type="EMBL" id="LJUO01000002">
    <property type="protein sequence ID" value="KPK73843.1"/>
    <property type="molecule type" value="Genomic_DNA"/>
</dbReference>
<name>A0A0S8GLH7_UNCW3</name>
<dbReference type="Proteomes" id="UP000051096">
    <property type="component" value="Unassembled WGS sequence"/>
</dbReference>
<proteinExistence type="predicted"/>
<evidence type="ECO:0000256" key="2">
    <source>
        <dbReference type="PROSITE-ProRule" id="PRU00169"/>
    </source>
</evidence>
<sequence length="130" mass="14755">MKASKNILIVDDDVDFVEATKLVLEKSGYHVETCMSAQACLEKMKAKVPDLIIMDVMMETDHSGFDLCREIRRNQDTKEIPILMLTAVDEKYRMNFGTAAGDESWLPVDCYIDKPVEAKVLLERINKLLG</sequence>
<feature type="modified residue" description="4-aspartylphosphate" evidence="2">
    <location>
        <position position="55"/>
    </location>
</feature>
<dbReference type="Pfam" id="PF00072">
    <property type="entry name" value="Response_reg"/>
    <property type="match status" value="1"/>
</dbReference>
<gene>
    <name evidence="4" type="ORF">AMJ87_00580</name>
</gene>
<dbReference type="AlphaFoldDB" id="A0A0S8GLH7"/>
<dbReference type="InterPro" id="IPR011006">
    <property type="entry name" value="CheY-like_superfamily"/>
</dbReference>
<organism evidence="4 5">
    <name type="scientific">candidate division WOR_3 bacterium SM23_60</name>
    <dbReference type="NCBI Taxonomy" id="1703780"/>
    <lineage>
        <taxon>Bacteria</taxon>
        <taxon>Bacteria division WOR-3</taxon>
    </lineage>
</organism>